<protein>
    <recommendedName>
        <fullName evidence="21">Protein-serine/threonine phosphatase</fullName>
    </recommendedName>
</protein>
<dbReference type="GO" id="GO:0007165">
    <property type="term" value="P:signal transduction"/>
    <property type="evidence" value="ECO:0007669"/>
    <property type="project" value="InterPro"/>
</dbReference>
<evidence type="ECO:0000256" key="8">
    <source>
        <dbReference type="ARBA" id="ARBA00022912"/>
    </source>
</evidence>
<dbReference type="SUPFAM" id="SSF52540">
    <property type="entry name" value="P-loop containing nucleoside triphosphate hydrolases"/>
    <property type="match status" value="1"/>
</dbReference>
<dbReference type="InterPro" id="IPR002182">
    <property type="entry name" value="NB-ARC"/>
</dbReference>
<name>A0A8K0HRU4_9ROSA</name>
<evidence type="ECO:0000256" key="5">
    <source>
        <dbReference type="ARBA" id="ARBA00022737"/>
    </source>
</evidence>
<comment type="catalytic activity">
    <reaction evidence="11">
        <text>NAD(+) + H2O = ADP-D-ribose + nicotinamide + H(+)</text>
        <dbReference type="Rhea" id="RHEA:16301"/>
        <dbReference type="ChEBI" id="CHEBI:15377"/>
        <dbReference type="ChEBI" id="CHEBI:15378"/>
        <dbReference type="ChEBI" id="CHEBI:17154"/>
        <dbReference type="ChEBI" id="CHEBI:57540"/>
        <dbReference type="ChEBI" id="CHEBI:57967"/>
        <dbReference type="EC" id="3.2.2.6"/>
    </reaction>
    <physiologicalReaction direction="left-to-right" evidence="11">
        <dbReference type="Rhea" id="RHEA:16302"/>
    </physiologicalReaction>
</comment>
<evidence type="ECO:0000256" key="9">
    <source>
        <dbReference type="ARBA" id="ARBA00023027"/>
    </source>
</evidence>
<keyword evidence="4" id="KW-0479">Metal-binding</keyword>
<dbReference type="Gene3D" id="3.40.50.10140">
    <property type="entry name" value="Toll/interleukin-1 receptor homology (TIR) domain"/>
    <property type="match status" value="3"/>
</dbReference>
<evidence type="ECO:0000256" key="3">
    <source>
        <dbReference type="ARBA" id="ARBA00022614"/>
    </source>
</evidence>
<dbReference type="PANTHER" id="PTHR11017:SF527">
    <property type="entry name" value="TMV RESISTANCE PROTEIN N-LIKE"/>
    <property type="match status" value="1"/>
</dbReference>
<sequence>MGCVHGKCCSRYPPSSNDGSRDFREVDPYSLQRKHILTERSLEHVPVPSYNFHLEYSVLTQRGYYPDTLDKENQDSFCVRTQIQGNPDVHFFGVFDGHGQFGAECSKFVKDRLVEILASDPALLADPVKAYNSAFLRTNSELHNSEIDDSMSGTTAITVLLVGDTIYVANVGDSRAVLAVKDGNRVISQDLSSDQTPFRKDEYERVKLCGARVLSAEQVEGLKDPDVQNWGDEESQGGDPPRLWVPNAMYPGTAFTRSVGDSTAESIGVVADPEVSMIQLTPNHPFFVVASDGVFEFLSSQAVVNMAAKYTDPRDACAAIAGEAYKLWLEHENRTDDITIIIVHIRDLINSAAGASDGSSETSTGLRIKTRRGTSELSAATTGSEIYRSVKSDFSDLRSCQYVVSMNRSPAIVVPSPTRRRPLEVFNITIRGRFQKKSIRFWQWLATLTENKLTASNFEHLIQRWFQRLGGSELETSAENAQGYSKMLQQLKALLFVLFQTPIFYICVISILYLLHRYISDGIRRCWDPRRTERPPSLDASSSSSTNSQDTPSLDAFSASSTNPRDNYEVFLSFRGETGKAFTSHLYKALDLKGIDTFLDVIRLQRGEDISPGLDNAIKGSRCAVVVLSGNYASSRWCMDELVQILKCRNDSNIKQIVLPIFYYVNPDDILKDKGRIWEGFQSLKREFPNNEEKVRSWRDALIQLANIAGHHVHHGTIEAQFIEDFIEVVSSKLFDPALLNISEDLVGMESRLEKLKRCVSGSRSSSGDVRFIGICGLGGLGKTTLAEAYFKYMSGQFQATSLLANVRETCEKEHDGLVKLQKQLLRDVLKGEHTINNVSEGKGMIRRRLCGKKILVVLDDVDHLNQLRGLAEKNSWFGDGSQIIVTTRDESLLPRQYEEDEYIIHKIDILEDGEALQLFSLKAFKSDCPPGDYRGLSAKVIEYASGLPLALVVLGSFLQKKTRDQWKSALDRLKEYPENEIMRVLRISFDGLAETEKNIFLDIACFFNGYSEGHIMKIMDSCGFFPEIGIRSLVDKSLLHITAYVMECDRSMLRMHDLLQEMGKEIVREKSRNELGRRSRIWLEDDLYHVLNNETGTEEVEAIVCPFIKLQKISTLRGFSNMKKVRLLDIANLDFWSNRYRRIDYLPNELRFLKWEGFPFKSFPRSFQPHGLVELTLRHSNIERLWDNPMMEPLYNLKSIDLGCSLDIIKLENFSLFPNLEKLILDLCCGLEEIDPSIAVLKSLTLLRLENCVGLKSLPTSMGGLKSLKVLNLCECSSLGDLPEGFVRSDEEFDVTGHELQSHGWKNIWNTIVGNGISSAGLSCLKKLNLRECGLRDGAFPDDFACLVSLKYLNLGENIFSFLPAHFNQMSKLRHLDLSRCQNLTSLGPELPDSLESINVNYCGELHTFLDPLSQCNLHCSAINCGNCFKLVNRQGSKSTSITSLGRYLQNPPKPSKIFDIILPGNEIPSWFTHKAKRSTSISLPLDQNWCTNKWMGFALSVCFSSSEPLYLGDWFWEIKINQEDWRFGRVRWAGGNGMECCGGHIWLLKVTSHNVQKDLVLKRKGHSIPTVFDKIKSTNVQQRVFSNLLTQNNFHSSFANLSFKINRGETRNNFTCHLYKALCQKGTPTFLDDDGLERDRAISAELLKAIEGSCCSVVILSGGYASSHWCLDELVKILQCMKDLNQIVLPIFYHVDPSHVRKQIGSIGEAFQRHEQVFSHNLQKTTKYQSCHLSCPCMKHSHNTNALKGKIRPNRELIKLCVSGSQFEDVHFIGICGLRGLGMTTLARAYFECCSYHFEASSFLAKIREFMKDLNKIVLPIFYHVDPSYVRKQIGSIGEAFQRHEQMHLKRKTLPVLTPLKVPNVLMIKGVDRKDFQSSVLAAKYTDPRDACAAIAGESYKLWLEHENRTDDITIIIVPIRDLINLTFVVIHEKSAAGASDGSSETSTGARIKTRRGISELSAATTGSEIYRSVKSDFSDLRSLVYLKRLVETASCLVILLKWPWNLG</sequence>
<dbReference type="InterPro" id="IPR035897">
    <property type="entry name" value="Toll_tir_struct_dom_sf"/>
</dbReference>
<dbReference type="InterPro" id="IPR027417">
    <property type="entry name" value="P-loop_NTPase"/>
</dbReference>
<keyword evidence="16" id="KW-0472">Membrane</keyword>
<keyword evidence="10" id="KW-0464">Manganese</keyword>
<comment type="catalytic activity">
    <reaction evidence="12">
        <text>O-phospho-L-seryl-[protein] + H2O = L-seryl-[protein] + phosphate</text>
        <dbReference type="Rhea" id="RHEA:20629"/>
        <dbReference type="Rhea" id="RHEA-COMP:9863"/>
        <dbReference type="Rhea" id="RHEA-COMP:11604"/>
        <dbReference type="ChEBI" id="CHEBI:15377"/>
        <dbReference type="ChEBI" id="CHEBI:29999"/>
        <dbReference type="ChEBI" id="CHEBI:43474"/>
        <dbReference type="ChEBI" id="CHEBI:83421"/>
        <dbReference type="EC" id="3.1.3.16"/>
    </reaction>
</comment>
<keyword evidence="8 14" id="KW-0904">Protein phosphatase</keyword>
<dbReference type="PROSITE" id="PS51746">
    <property type="entry name" value="PPM_2"/>
    <property type="match status" value="1"/>
</dbReference>
<dbReference type="GO" id="GO:0006952">
    <property type="term" value="P:defense response"/>
    <property type="evidence" value="ECO:0007669"/>
    <property type="project" value="InterPro"/>
</dbReference>
<dbReference type="OrthoDB" id="10264738at2759"/>
<evidence type="ECO:0000256" key="10">
    <source>
        <dbReference type="ARBA" id="ARBA00023211"/>
    </source>
</evidence>
<feature type="domain" description="TIR" evidence="17">
    <location>
        <begin position="1595"/>
        <end position="1732"/>
    </location>
</feature>
<reference evidence="19" key="1">
    <citation type="submission" date="2020-03" db="EMBL/GenBank/DDBJ databases">
        <title>A high-quality chromosome-level genome assembly of a woody plant with both climbing and erect habits, Rhamnella rubrinervis.</title>
        <authorList>
            <person name="Lu Z."/>
            <person name="Yang Y."/>
            <person name="Zhu X."/>
            <person name="Sun Y."/>
        </authorList>
    </citation>
    <scope>NUCLEOTIDE SEQUENCE</scope>
    <source>
        <strain evidence="19">BYM</strain>
        <tissue evidence="19">Leaf</tissue>
    </source>
</reference>
<dbReference type="Pfam" id="PF23282">
    <property type="entry name" value="WHD_ROQ1"/>
    <property type="match status" value="1"/>
</dbReference>
<dbReference type="FunFam" id="3.40.50.10140:FF:000007">
    <property type="entry name" value="Disease resistance protein (TIR-NBS-LRR class)"/>
    <property type="match status" value="1"/>
</dbReference>
<evidence type="ECO:0000256" key="16">
    <source>
        <dbReference type="SAM" id="Phobius"/>
    </source>
</evidence>
<feature type="domain" description="PPM-type phosphatase" evidence="18">
    <location>
        <begin position="55"/>
        <end position="345"/>
    </location>
</feature>
<evidence type="ECO:0000256" key="7">
    <source>
        <dbReference type="ARBA" id="ARBA00022842"/>
    </source>
</evidence>
<evidence type="ECO:0000256" key="1">
    <source>
        <dbReference type="ARBA" id="ARBA00001936"/>
    </source>
</evidence>
<dbReference type="GO" id="GO:0046872">
    <property type="term" value="F:metal ion binding"/>
    <property type="evidence" value="ECO:0007669"/>
    <property type="project" value="UniProtKB-KW"/>
</dbReference>
<keyword evidence="6 14" id="KW-0378">Hydrolase</keyword>
<dbReference type="InterPro" id="IPR032675">
    <property type="entry name" value="LRR_dom_sf"/>
</dbReference>
<dbReference type="SMART" id="SM00255">
    <property type="entry name" value="TIR"/>
    <property type="match status" value="2"/>
</dbReference>
<dbReference type="CDD" id="cd00143">
    <property type="entry name" value="PP2Cc"/>
    <property type="match status" value="1"/>
</dbReference>
<feature type="transmembrane region" description="Helical" evidence="16">
    <location>
        <begin position="493"/>
        <end position="515"/>
    </location>
</feature>
<dbReference type="InterPro" id="IPR001932">
    <property type="entry name" value="PPM-type_phosphatase-like_dom"/>
</dbReference>
<comment type="similarity">
    <text evidence="14">Belongs to the PP2C family.</text>
</comment>
<dbReference type="InterPro" id="IPR000157">
    <property type="entry name" value="TIR_dom"/>
</dbReference>
<keyword evidence="16" id="KW-0812">Transmembrane</keyword>
<dbReference type="PRINTS" id="PR00364">
    <property type="entry name" value="DISEASERSIST"/>
</dbReference>
<accession>A0A8K0HRU4</accession>
<evidence type="ECO:0000256" key="2">
    <source>
        <dbReference type="ARBA" id="ARBA00001946"/>
    </source>
</evidence>
<evidence type="ECO:0008006" key="21">
    <source>
        <dbReference type="Google" id="ProtNLM"/>
    </source>
</evidence>
<dbReference type="InterPro" id="IPR045344">
    <property type="entry name" value="C-JID"/>
</dbReference>
<evidence type="ECO:0000256" key="4">
    <source>
        <dbReference type="ARBA" id="ARBA00022723"/>
    </source>
</evidence>
<evidence type="ECO:0000259" key="18">
    <source>
        <dbReference type="PROSITE" id="PS51746"/>
    </source>
</evidence>
<keyword evidence="20" id="KW-1185">Reference proteome</keyword>
<evidence type="ECO:0000256" key="6">
    <source>
        <dbReference type="ARBA" id="ARBA00022801"/>
    </source>
</evidence>
<evidence type="ECO:0000256" key="13">
    <source>
        <dbReference type="ARBA" id="ARBA00048336"/>
    </source>
</evidence>
<dbReference type="InterPro" id="IPR044974">
    <property type="entry name" value="Disease_R_plants"/>
</dbReference>
<organism evidence="19 20">
    <name type="scientific">Rhamnella rubrinervis</name>
    <dbReference type="NCBI Taxonomy" id="2594499"/>
    <lineage>
        <taxon>Eukaryota</taxon>
        <taxon>Viridiplantae</taxon>
        <taxon>Streptophyta</taxon>
        <taxon>Embryophyta</taxon>
        <taxon>Tracheophyta</taxon>
        <taxon>Spermatophyta</taxon>
        <taxon>Magnoliopsida</taxon>
        <taxon>eudicotyledons</taxon>
        <taxon>Gunneridae</taxon>
        <taxon>Pentapetalae</taxon>
        <taxon>rosids</taxon>
        <taxon>fabids</taxon>
        <taxon>Rosales</taxon>
        <taxon>Rhamnaceae</taxon>
        <taxon>rhamnoid group</taxon>
        <taxon>Rhamneae</taxon>
        <taxon>Rhamnella</taxon>
    </lineage>
</organism>
<dbReference type="PROSITE" id="PS50104">
    <property type="entry name" value="TIR"/>
    <property type="match status" value="2"/>
</dbReference>
<dbReference type="PROSITE" id="PS01032">
    <property type="entry name" value="PPM_1"/>
    <property type="match status" value="1"/>
</dbReference>
<dbReference type="InterPro" id="IPR058192">
    <property type="entry name" value="WHD_ROQ1-like"/>
</dbReference>
<dbReference type="Proteomes" id="UP000796880">
    <property type="component" value="Unassembled WGS sequence"/>
</dbReference>
<evidence type="ECO:0000313" key="20">
    <source>
        <dbReference type="Proteomes" id="UP000796880"/>
    </source>
</evidence>
<keyword evidence="5" id="KW-0677">Repeat</keyword>
<proteinExistence type="inferred from homology"/>
<dbReference type="Pfam" id="PF01582">
    <property type="entry name" value="TIR"/>
    <property type="match status" value="3"/>
</dbReference>
<dbReference type="SMART" id="SM00332">
    <property type="entry name" value="PP2Cc"/>
    <property type="match status" value="1"/>
</dbReference>
<comment type="catalytic activity">
    <reaction evidence="13">
        <text>O-phospho-L-threonyl-[protein] + H2O = L-threonyl-[protein] + phosphate</text>
        <dbReference type="Rhea" id="RHEA:47004"/>
        <dbReference type="Rhea" id="RHEA-COMP:11060"/>
        <dbReference type="Rhea" id="RHEA-COMP:11605"/>
        <dbReference type="ChEBI" id="CHEBI:15377"/>
        <dbReference type="ChEBI" id="CHEBI:30013"/>
        <dbReference type="ChEBI" id="CHEBI:43474"/>
        <dbReference type="ChEBI" id="CHEBI:61977"/>
        <dbReference type="EC" id="3.1.3.16"/>
    </reaction>
</comment>
<evidence type="ECO:0000256" key="12">
    <source>
        <dbReference type="ARBA" id="ARBA00047761"/>
    </source>
</evidence>
<keyword evidence="9" id="KW-0520">NAD</keyword>
<comment type="cofactor">
    <cofactor evidence="2">
        <name>Mg(2+)</name>
        <dbReference type="ChEBI" id="CHEBI:18420"/>
    </cofactor>
</comment>
<dbReference type="Gene3D" id="3.60.40.10">
    <property type="entry name" value="PPM-type phosphatase domain"/>
    <property type="match status" value="1"/>
</dbReference>
<feature type="region of interest" description="Disordered" evidence="15">
    <location>
        <begin position="534"/>
        <end position="561"/>
    </location>
</feature>
<dbReference type="SUPFAM" id="SSF52200">
    <property type="entry name" value="Toll/Interleukin receptor TIR domain"/>
    <property type="match status" value="3"/>
</dbReference>
<gene>
    <name evidence="19" type="ORF">FNV43_RR01896</name>
</gene>
<dbReference type="EMBL" id="VOIH02000001">
    <property type="protein sequence ID" value="KAF3457239.1"/>
    <property type="molecule type" value="Genomic_DNA"/>
</dbReference>
<keyword evidence="16" id="KW-1133">Transmembrane helix</keyword>
<dbReference type="Gene3D" id="1.10.8.430">
    <property type="entry name" value="Helical domain of apoptotic protease-activating factors"/>
    <property type="match status" value="1"/>
</dbReference>
<dbReference type="Gene3D" id="3.40.50.300">
    <property type="entry name" value="P-loop containing nucleotide triphosphate hydrolases"/>
    <property type="match status" value="1"/>
</dbReference>
<keyword evidence="7" id="KW-0460">Magnesium</keyword>
<comment type="cofactor">
    <cofactor evidence="1">
        <name>Mn(2+)</name>
        <dbReference type="ChEBI" id="CHEBI:29035"/>
    </cofactor>
</comment>
<evidence type="ECO:0000256" key="15">
    <source>
        <dbReference type="SAM" id="MobiDB-lite"/>
    </source>
</evidence>
<dbReference type="SUPFAM" id="SSF81606">
    <property type="entry name" value="PP2C-like"/>
    <property type="match status" value="1"/>
</dbReference>
<evidence type="ECO:0000256" key="14">
    <source>
        <dbReference type="RuleBase" id="RU003465"/>
    </source>
</evidence>
<dbReference type="SMART" id="SM00331">
    <property type="entry name" value="PP2C_SIG"/>
    <property type="match status" value="1"/>
</dbReference>
<dbReference type="PANTHER" id="PTHR11017">
    <property type="entry name" value="LEUCINE-RICH REPEAT-CONTAINING PROTEIN"/>
    <property type="match status" value="1"/>
</dbReference>
<evidence type="ECO:0000259" key="17">
    <source>
        <dbReference type="PROSITE" id="PS50104"/>
    </source>
</evidence>
<dbReference type="InterPro" id="IPR042197">
    <property type="entry name" value="Apaf_helical"/>
</dbReference>
<keyword evidence="3" id="KW-0433">Leucine-rich repeat</keyword>
<dbReference type="GO" id="GO:0004722">
    <property type="term" value="F:protein serine/threonine phosphatase activity"/>
    <property type="evidence" value="ECO:0007669"/>
    <property type="project" value="UniProtKB-EC"/>
</dbReference>
<dbReference type="Pfam" id="PF00931">
    <property type="entry name" value="NB-ARC"/>
    <property type="match status" value="1"/>
</dbReference>
<dbReference type="Pfam" id="PF00481">
    <property type="entry name" value="PP2C"/>
    <property type="match status" value="1"/>
</dbReference>
<feature type="compositionally biased region" description="Low complexity" evidence="15">
    <location>
        <begin position="537"/>
        <end position="554"/>
    </location>
</feature>
<dbReference type="GO" id="GO:0043531">
    <property type="term" value="F:ADP binding"/>
    <property type="evidence" value="ECO:0007669"/>
    <property type="project" value="InterPro"/>
</dbReference>
<feature type="domain" description="TIR" evidence="17">
    <location>
        <begin position="566"/>
        <end position="734"/>
    </location>
</feature>
<dbReference type="InterPro" id="IPR000222">
    <property type="entry name" value="PP2C_BS"/>
</dbReference>
<comment type="caution">
    <text evidence="19">The sequence shown here is derived from an EMBL/GenBank/DDBJ whole genome shotgun (WGS) entry which is preliminary data.</text>
</comment>
<dbReference type="InterPro" id="IPR036457">
    <property type="entry name" value="PPM-type-like_dom_sf"/>
</dbReference>
<dbReference type="GO" id="GO:0061809">
    <property type="term" value="F:NAD+ nucleosidase activity, cyclic ADP-ribose generating"/>
    <property type="evidence" value="ECO:0007669"/>
    <property type="project" value="UniProtKB-EC"/>
</dbReference>
<dbReference type="Gene3D" id="3.80.10.10">
    <property type="entry name" value="Ribonuclease Inhibitor"/>
    <property type="match status" value="2"/>
</dbReference>
<dbReference type="FunFam" id="3.60.40.10:FF:000007">
    <property type="entry name" value="Phosphatase 2C and cyclic nucleotide-binding/kinase domain-containing protein"/>
    <property type="match status" value="1"/>
</dbReference>
<evidence type="ECO:0000256" key="11">
    <source>
        <dbReference type="ARBA" id="ARBA00047304"/>
    </source>
</evidence>
<dbReference type="SUPFAM" id="SSF52058">
    <property type="entry name" value="L domain-like"/>
    <property type="match status" value="1"/>
</dbReference>
<evidence type="ECO:0000313" key="19">
    <source>
        <dbReference type="EMBL" id="KAF3457239.1"/>
    </source>
</evidence>
<dbReference type="Pfam" id="PF20160">
    <property type="entry name" value="C-JID"/>
    <property type="match status" value="1"/>
</dbReference>